<keyword evidence="1" id="KW-0472">Membrane</keyword>
<feature type="transmembrane region" description="Helical" evidence="1">
    <location>
        <begin position="149"/>
        <end position="171"/>
    </location>
</feature>
<keyword evidence="3" id="KW-1185">Reference proteome</keyword>
<protein>
    <recommendedName>
        <fullName evidence="4">ABC-2 family transporter protein</fullName>
    </recommendedName>
</protein>
<evidence type="ECO:0000256" key="1">
    <source>
        <dbReference type="SAM" id="Phobius"/>
    </source>
</evidence>
<dbReference type="STRING" id="648782.SAMN04488554_2305"/>
<feature type="transmembrane region" description="Helical" evidence="1">
    <location>
        <begin position="96"/>
        <end position="120"/>
    </location>
</feature>
<proteinExistence type="predicted"/>
<evidence type="ECO:0000313" key="3">
    <source>
        <dbReference type="Proteomes" id="UP000199220"/>
    </source>
</evidence>
<dbReference type="RefSeq" id="WP_089773286.1">
    <property type="nucleotide sequence ID" value="NZ_FNTX01000002.1"/>
</dbReference>
<evidence type="ECO:0000313" key="2">
    <source>
        <dbReference type="EMBL" id="SEE65032.1"/>
    </source>
</evidence>
<dbReference type="AlphaFoldDB" id="A0A1H5KJN4"/>
<keyword evidence="1" id="KW-1133">Transmembrane helix</keyword>
<feature type="transmembrane region" description="Helical" evidence="1">
    <location>
        <begin position="41"/>
        <end position="66"/>
    </location>
</feature>
<dbReference type="EMBL" id="FNTX01000002">
    <property type="protein sequence ID" value="SEE65032.1"/>
    <property type="molecule type" value="Genomic_DNA"/>
</dbReference>
<dbReference type="Proteomes" id="UP000199220">
    <property type="component" value="Unassembled WGS sequence"/>
</dbReference>
<evidence type="ECO:0008006" key="4">
    <source>
        <dbReference type="Google" id="ProtNLM"/>
    </source>
</evidence>
<feature type="transmembrane region" description="Helical" evidence="1">
    <location>
        <begin position="192"/>
        <end position="215"/>
    </location>
</feature>
<accession>A0A1H5KJN4</accession>
<sequence>MSTLLKHEFLRTRDLLTLIIGVAILLAIAGALLAATGWPVLAAVGVLLCVVVVFTLVPVLQLALAVEYWRSSYGRSGYLTHTLPVRGATVYWAKILWAWLVSLVGAAVTLGLTLAAAPAVARATGGQPAMILTSIREAWATLNEVASTWLVVAAVATLTMMILIWPVQYFFAASIGSQAPLNRWGVGGPVAVWLGVYAATQVVTFASFAAVPLAVGMDGDRLGIVRFDLFAELRAGASGTAEVMPLGFVVALLAITAVCLSWTVRSWNRKVSLT</sequence>
<feature type="transmembrane region" description="Helical" evidence="1">
    <location>
        <begin position="243"/>
        <end position="264"/>
    </location>
</feature>
<organism evidence="2 3">
    <name type="scientific">Ruania alba</name>
    <dbReference type="NCBI Taxonomy" id="648782"/>
    <lineage>
        <taxon>Bacteria</taxon>
        <taxon>Bacillati</taxon>
        <taxon>Actinomycetota</taxon>
        <taxon>Actinomycetes</taxon>
        <taxon>Micrococcales</taxon>
        <taxon>Ruaniaceae</taxon>
        <taxon>Ruania</taxon>
    </lineage>
</organism>
<name>A0A1H5KJN4_9MICO</name>
<gene>
    <name evidence="2" type="ORF">SAMN04488554_2305</name>
</gene>
<feature type="transmembrane region" description="Helical" evidence="1">
    <location>
        <begin position="15"/>
        <end position="35"/>
    </location>
</feature>
<reference evidence="3" key="1">
    <citation type="submission" date="2016-10" db="EMBL/GenBank/DDBJ databases">
        <authorList>
            <person name="Varghese N."/>
            <person name="Submissions S."/>
        </authorList>
    </citation>
    <scope>NUCLEOTIDE SEQUENCE [LARGE SCALE GENOMIC DNA]</scope>
    <source>
        <strain evidence="3">DSM 21368</strain>
    </source>
</reference>
<keyword evidence="1" id="KW-0812">Transmembrane</keyword>
<dbReference type="OrthoDB" id="4399269at2"/>